<gene>
    <name evidence="2" type="ordered locus">sll1911</name>
</gene>
<sequence length="128" mass="14126">MAGLFGLFGKKAQYVEDIEANPSPQPEKKEAFFLESDDAKSLGNAEYMRTPIKIKRSFPKTLNSQGGEVVKEISAMEVKKIQANGQPAPSTKMDSAPSQANSTPANNDRRSNDNSLDMFRQMAKDLKK</sequence>
<dbReference type="EnsemblBacteria" id="BAA17280">
    <property type="protein sequence ID" value="BAA17280"/>
    <property type="gene ID" value="BAA17280"/>
</dbReference>
<feature type="region of interest" description="Disordered" evidence="1">
    <location>
        <begin position="80"/>
        <end position="128"/>
    </location>
</feature>
<reference evidence="2 3" key="1">
    <citation type="journal article" date="1995" name="DNA Res.">
        <title>Sequence analysis of the genome of the unicellular cyanobacterium Synechocystis sp. strain PCC6803. I. Sequence features in the 1 Mb region from map positions 64% to 92% of the genome.</title>
        <authorList>
            <person name="Kaneko T."/>
            <person name="Tanaka A."/>
            <person name="Sato S."/>
            <person name="Kotani H."/>
            <person name="Sazuka T."/>
            <person name="Miyajima N."/>
            <person name="Sugiura M."/>
            <person name="Tabata S."/>
        </authorList>
    </citation>
    <scope>NUCLEOTIDE SEQUENCE [LARGE SCALE GENOMIC DNA]</scope>
    <source>
        <strain evidence="3">ATCC 27184 / PCC 6803 / Kazusa</strain>
    </source>
</reference>
<dbReference type="InParanoid" id="P73253"/>
<dbReference type="AlphaFoldDB" id="P73253"/>
<dbReference type="eggNOG" id="ENOG5032YQE">
    <property type="taxonomic scope" value="Bacteria"/>
</dbReference>
<evidence type="ECO:0000256" key="1">
    <source>
        <dbReference type="SAM" id="MobiDB-lite"/>
    </source>
</evidence>
<dbReference type="PaxDb" id="1148-1652357"/>
<name>P73253_SYNY3</name>
<evidence type="ECO:0000313" key="2">
    <source>
        <dbReference type="EMBL" id="BAA17280.1"/>
    </source>
</evidence>
<protein>
    <submittedName>
        <fullName evidence="2">Sll1911 protein</fullName>
    </submittedName>
</protein>
<dbReference type="STRING" id="1148.gene:10498143"/>
<dbReference type="PIR" id="S75366">
    <property type="entry name" value="S75366"/>
</dbReference>
<feature type="compositionally biased region" description="Polar residues" evidence="1">
    <location>
        <begin position="83"/>
        <end position="105"/>
    </location>
</feature>
<reference evidence="2 3" key="2">
    <citation type="journal article" date="1996" name="DNA Res.">
        <title>Sequence analysis of the genome of the unicellular cyanobacterium Synechocystis sp. strain PCC6803. II. Sequence determination of the entire genome and assignment of potential protein-coding regions.</title>
        <authorList>
            <person name="Kaneko T."/>
            <person name="Sato S."/>
            <person name="Kotani H."/>
            <person name="Tanaka A."/>
            <person name="Asamizu E."/>
            <person name="Nakamura Y."/>
            <person name="Miyajima N."/>
            <person name="Hirosawa M."/>
            <person name="Sugiura M."/>
            <person name="Sasamoto S."/>
            <person name="Kimura T."/>
            <person name="Hosouchi T."/>
            <person name="Matsuno A."/>
            <person name="Muraki A."/>
            <person name="Nakazaki N."/>
            <person name="Naruo K."/>
            <person name="Okumura S."/>
            <person name="Shimpo S."/>
            <person name="Takeuchi C."/>
            <person name="Wada T."/>
            <person name="Watanabe A."/>
            <person name="Yamada M."/>
            <person name="Yasuda M."/>
            <person name="Tabata S."/>
        </authorList>
    </citation>
    <scope>NUCLEOTIDE SEQUENCE [LARGE SCALE GENOMIC DNA]</scope>
    <source>
        <strain evidence="3">ATCC 27184 / PCC 6803 / Kazusa</strain>
    </source>
</reference>
<evidence type="ECO:0000313" key="3">
    <source>
        <dbReference type="Proteomes" id="UP000001425"/>
    </source>
</evidence>
<dbReference type="EMBL" id="BA000022">
    <property type="protein sequence ID" value="BAA17280.1"/>
    <property type="molecule type" value="Genomic_DNA"/>
</dbReference>
<proteinExistence type="predicted"/>
<dbReference type="Proteomes" id="UP000001425">
    <property type="component" value="Chromosome"/>
</dbReference>
<accession>P73253</accession>
<dbReference type="KEGG" id="syn:sll1911"/>
<organism evidence="2 3">
    <name type="scientific">Synechocystis sp. (strain ATCC 27184 / PCC 6803 / Kazusa)</name>
    <dbReference type="NCBI Taxonomy" id="1111708"/>
    <lineage>
        <taxon>Bacteria</taxon>
        <taxon>Bacillati</taxon>
        <taxon>Cyanobacteriota</taxon>
        <taxon>Cyanophyceae</taxon>
        <taxon>Synechococcales</taxon>
        <taxon>Merismopediaceae</taxon>
        <taxon>Synechocystis</taxon>
    </lineage>
</organism>
<keyword evidence="3" id="KW-1185">Reference proteome</keyword>